<organismHost>
    <name type="scientific">Bacillus subtilis</name>
    <dbReference type="NCBI Taxonomy" id="1423"/>
</organismHost>
<evidence type="ECO:0000313" key="3">
    <source>
        <dbReference type="Proteomes" id="UP000017648"/>
    </source>
</evidence>
<protein>
    <submittedName>
        <fullName evidence="2">Uncharacterized protein</fullName>
    </submittedName>
</protein>
<dbReference type="KEGG" id="vg:17960093"/>
<gene>
    <name evidence="2" type="ORF">Grass_169</name>
</gene>
<dbReference type="Proteomes" id="UP000017648">
    <property type="component" value="Segment"/>
</dbReference>
<dbReference type="GeneID" id="17960093"/>
<name>U5PU44_BPGRA</name>
<keyword evidence="3" id="KW-1185">Reference proteome</keyword>
<accession>U5PU44</accession>
<evidence type="ECO:0000256" key="1">
    <source>
        <dbReference type="SAM" id="Coils"/>
    </source>
</evidence>
<evidence type="ECO:0000313" key="2">
    <source>
        <dbReference type="EMBL" id="AGY47434.1"/>
    </source>
</evidence>
<sequence>MSLIKRLRDMADDIEKLEEEIGELRWELLGAEVTYKGKEAIIDTIDWRANHVLLNYDDENYEWVSFAEGADDDE</sequence>
<feature type="coiled-coil region" evidence="1">
    <location>
        <begin position="7"/>
        <end position="34"/>
    </location>
</feature>
<dbReference type="RefSeq" id="YP_008771535.1">
    <property type="nucleotide sequence ID" value="NC_022771.1"/>
</dbReference>
<keyword evidence="1" id="KW-0175">Coiled coil</keyword>
<dbReference type="EMBL" id="KF669652">
    <property type="protein sequence ID" value="AGY47434.1"/>
    <property type="molecule type" value="Genomic_DNA"/>
</dbReference>
<reference evidence="2 3" key="1">
    <citation type="journal article" date="2013" name="Genome Announc.">
        <title>Complete Genome of Bacillus subtilis Myophage Grass.</title>
        <authorList>
            <person name="Miller S.Y."/>
            <person name="Colquhoun J.M."/>
            <person name="Perl A.L."/>
            <person name="Chamakura K.R."/>
            <person name="Kuty Everett G.F."/>
        </authorList>
    </citation>
    <scope>NUCLEOTIDE SEQUENCE [LARGE SCALE GENOMIC DNA]</scope>
</reference>
<proteinExistence type="predicted"/>
<organism evidence="2 3">
    <name type="scientific">Bacillus phage Grass</name>
    <dbReference type="NCBI Taxonomy" id="1406785"/>
    <lineage>
        <taxon>Viruses</taxon>
        <taxon>Duplodnaviria</taxon>
        <taxon>Heunggongvirae</taxon>
        <taxon>Uroviricota</taxon>
        <taxon>Caudoviricetes</taxon>
        <taxon>Herelleviridae</taxon>
        <taxon>Bastillevirinae</taxon>
        <taxon>Nitunavirus</taxon>
        <taxon>Nitunavirus grass</taxon>
    </lineage>
</organism>